<dbReference type="InterPro" id="IPR001789">
    <property type="entry name" value="Sig_transdc_resp-reg_receiver"/>
</dbReference>
<dbReference type="GO" id="GO:0000160">
    <property type="term" value="P:phosphorelay signal transduction system"/>
    <property type="evidence" value="ECO:0007669"/>
    <property type="project" value="InterPro"/>
</dbReference>
<dbReference type="EMBL" id="JADQTO010000015">
    <property type="protein sequence ID" value="MBG0565450.1"/>
    <property type="molecule type" value="Genomic_DNA"/>
</dbReference>
<dbReference type="SMART" id="SM00448">
    <property type="entry name" value="REC"/>
    <property type="match status" value="1"/>
</dbReference>
<dbReference type="Pfam" id="PF00072">
    <property type="entry name" value="Response_reg"/>
    <property type="match status" value="1"/>
</dbReference>
<dbReference type="Proteomes" id="UP000598146">
    <property type="component" value="Unassembled WGS sequence"/>
</dbReference>
<keyword evidence="1" id="KW-0597">Phosphoprotein</keyword>
<evidence type="ECO:0000259" key="2">
    <source>
        <dbReference type="PROSITE" id="PS50110"/>
    </source>
</evidence>
<dbReference type="PROSITE" id="PS50110">
    <property type="entry name" value="RESPONSE_REGULATORY"/>
    <property type="match status" value="1"/>
</dbReference>
<reference evidence="3" key="1">
    <citation type="submission" date="2020-11" db="EMBL/GenBank/DDBJ databases">
        <title>Isolation and identification of active actinomycetes.</title>
        <authorList>
            <person name="Sun X."/>
        </authorList>
    </citation>
    <scope>NUCLEOTIDE SEQUENCE</scope>
    <source>
        <strain evidence="3">NEAU-A11</strain>
    </source>
</reference>
<dbReference type="InterPro" id="IPR052893">
    <property type="entry name" value="TCS_response_regulator"/>
</dbReference>
<accession>A0A931CIB6</accession>
<evidence type="ECO:0000256" key="1">
    <source>
        <dbReference type="PROSITE-ProRule" id="PRU00169"/>
    </source>
</evidence>
<name>A0A931CIB6_9ACTN</name>
<comment type="caution">
    <text evidence="3">The sequence shown here is derived from an EMBL/GenBank/DDBJ whole genome shotgun (WGS) entry which is preliminary data.</text>
</comment>
<dbReference type="CDD" id="cd17557">
    <property type="entry name" value="REC_Rcp-like"/>
    <property type="match status" value="1"/>
</dbReference>
<protein>
    <submittedName>
        <fullName evidence="3">Response regulator</fullName>
    </submittedName>
</protein>
<feature type="domain" description="Response regulatory" evidence="2">
    <location>
        <begin position="11"/>
        <end position="136"/>
    </location>
</feature>
<dbReference type="InterPro" id="IPR011006">
    <property type="entry name" value="CheY-like_superfamily"/>
</dbReference>
<evidence type="ECO:0000313" key="4">
    <source>
        <dbReference type="Proteomes" id="UP000598146"/>
    </source>
</evidence>
<dbReference type="PANTHER" id="PTHR44520">
    <property type="entry name" value="RESPONSE REGULATOR RCP1-RELATED"/>
    <property type="match status" value="1"/>
</dbReference>
<dbReference type="SUPFAM" id="SSF52172">
    <property type="entry name" value="CheY-like"/>
    <property type="match status" value="1"/>
</dbReference>
<dbReference type="Gene3D" id="3.40.50.2300">
    <property type="match status" value="1"/>
</dbReference>
<dbReference type="PANTHER" id="PTHR44520:SF2">
    <property type="entry name" value="RESPONSE REGULATOR RCP1"/>
    <property type="match status" value="1"/>
</dbReference>
<proteinExistence type="predicted"/>
<organism evidence="3 4">
    <name type="scientific">Actinoplanes aureus</name>
    <dbReference type="NCBI Taxonomy" id="2792083"/>
    <lineage>
        <taxon>Bacteria</taxon>
        <taxon>Bacillati</taxon>
        <taxon>Actinomycetota</taxon>
        <taxon>Actinomycetes</taxon>
        <taxon>Micromonosporales</taxon>
        <taxon>Micromonosporaceae</taxon>
        <taxon>Actinoplanes</taxon>
    </lineage>
</organism>
<evidence type="ECO:0000313" key="3">
    <source>
        <dbReference type="EMBL" id="MBG0565450.1"/>
    </source>
</evidence>
<sequence length="150" mass="16399">MVSTTRTDPLRILVVDDDDADAFMIEEVLAQASLPVTVQRARDGREALDLLGPDGGLSGAERPDLILLDLNMPRMDGRQTLAEVKNDPALRAIPVIVLTTSGAPPDVLASYRHHANAYVTKPIDLEEFESVVSRISRFFGETVRLPRPPA</sequence>
<keyword evidence="4" id="KW-1185">Reference proteome</keyword>
<dbReference type="AlphaFoldDB" id="A0A931CIB6"/>
<feature type="modified residue" description="4-aspartylphosphate" evidence="1">
    <location>
        <position position="69"/>
    </location>
</feature>
<gene>
    <name evidence="3" type="ORF">I4J89_28755</name>
</gene>